<dbReference type="Proteomes" id="UP000823388">
    <property type="component" value="Chromosome 4N"/>
</dbReference>
<dbReference type="AlphaFoldDB" id="A0A8T0T8C5"/>
<keyword evidence="2" id="KW-1185">Reference proteome</keyword>
<protein>
    <submittedName>
        <fullName evidence="1">Uncharacterized protein</fullName>
    </submittedName>
</protein>
<dbReference type="EMBL" id="CM029044">
    <property type="protein sequence ID" value="KAG2607661.1"/>
    <property type="molecule type" value="Genomic_DNA"/>
</dbReference>
<reference evidence="1 2" key="1">
    <citation type="submission" date="2020-05" db="EMBL/GenBank/DDBJ databases">
        <title>WGS assembly of Panicum virgatum.</title>
        <authorList>
            <person name="Lovell J.T."/>
            <person name="Jenkins J."/>
            <person name="Shu S."/>
            <person name="Juenger T.E."/>
            <person name="Schmutz J."/>
        </authorList>
    </citation>
    <scope>NUCLEOTIDE SEQUENCE [LARGE SCALE GENOMIC DNA]</scope>
    <source>
        <strain evidence="2">cv. AP13</strain>
    </source>
</reference>
<name>A0A8T0T8C5_PANVG</name>
<sequence>MLEAFFAAVTFSELAEQEEKFRAYIQEKSHRTHTKNKIRAE</sequence>
<organism evidence="1 2">
    <name type="scientific">Panicum virgatum</name>
    <name type="common">Blackwell switchgrass</name>
    <dbReference type="NCBI Taxonomy" id="38727"/>
    <lineage>
        <taxon>Eukaryota</taxon>
        <taxon>Viridiplantae</taxon>
        <taxon>Streptophyta</taxon>
        <taxon>Embryophyta</taxon>
        <taxon>Tracheophyta</taxon>
        <taxon>Spermatophyta</taxon>
        <taxon>Magnoliopsida</taxon>
        <taxon>Liliopsida</taxon>
        <taxon>Poales</taxon>
        <taxon>Poaceae</taxon>
        <taxon>PACMAD clade</taxon>
        <taxon>Panicoideae</taxon>
        <taxon>Panicodae</taxon>
        <taxon>Paniceae</taxon>
        <taxon>Panicinae</taxon>
        <taxon>Panicum</taxon>
        <taxon>Panicum sect. Hiantes</taxon>
    </lineage>
</organism>
<gene>
    <name evidence="1" type="ORF">PVAP13_4NG264511</name>
</gene>
<evidence type="ECO:0000313" key="2">
    <source>
        <dbReference type="Proteomes" id="UP000823388"/>
    </source>
</evidence>
<comment type="caution">
    <text evidence="1">The sequence shown here is derived from an EMBL/GenBank/DDBJ whole genome shotgun (WGS) entry which is preliminary data.</text>
</comment>
<accession>A0A8T0T8C5</accession>
<evidence type="ECO:0000313" key="1">
    <source>
        <dbReference type="EMBL" id="KAG2607661.1"/>
    </source>
</evidence>
<proteinExistence type="predicted"/>